<proteinExistence type="predicted"/>
<dbReference type="AlphaFoldDB" id="A0A3Q3L999"/>
<sequence>TEGVLLLAVRSLALLLTCQTCSLLIGLPPSFKLPLTDQEATEGNSMVLHCELDKPALAVEWRRGTELLRNGDKYQMRKKDLLDSGSYTCQAGSAETTATVTVKGLSVFVLTSNPGVEVEEGSAATLCCELSGPFESVKWKKNRLPLKASRKYEMKQDGCLIQLHIKDLTPEDRGSYTCQAGSAETTANVSVKGVCFQSITWLSALTQEAKGGMDKQYSRDTETDQDDQQTRAVVKTLGDKPMKPSVESLKREVEENGVYTCEVLNKFGVTSYNGNITVVQPQKLVHPPLAAITPLQLAPQMPDAQLRLKPTYPPLFLMTKLCRKCY</sequence>
<dbReference type="Ensembl" id="ENSLBET00000005907.1">
    <property type="protein sequence ID" value="ENSLBEP00000005615.1"/>
    <property type="gene ID" value="ENSLBEG00000004303.1"/>
</dbReference>
<feature type="chain" id="PRO_5018561637" description="Ig-like domain-containing protein" evidence="2">
    <location>
        <begin position="23"/>
        <end position="326"/>
    </location>
</feature>
<feature type="signal peptide" evidence="2">
    <location>
        <begin position="1"/>
        <end position="22"/>
    </location>
</feature>
<keyword evidence="5" id="KW-1185">Reference proteome</keyword>
<dbReference type="PANTHER" id="PTHR13817">
    <property type="entry name" value="TITIN"/>
    <property type="match status" value="1"/>
</dbReference>
<accession>A0A3Q3L999</accession>
<organism evidence="4 5">
    <name type="scientific">Labrus bergylta</name>
    <name type="common">ballan wrasse</name>
    <dbReference type="NCBI Taxonomy" id="56723"/>
    <lineage>
        <taxon>Eukaryota</taxon>
        <taxon>Metazoa</taxon>
        <taxon>Chordata</taxon>
        <taxon>Craniata</taxon>
        <taxon>Vertebrata</taxon>
        <taxon>Euteleostomi</taxon>
        <taxon>Actinopterygii</taxon>
        <taxon>Neopterygii</taxon>
        <taxon>Teleostei</taxon>
        <taxon>Neoteleostei</taxon>
        <taxon>Acanthomorphata</taxon>
        <taxon>Eupercaria</taxon>
        <taxon>Labriformes</taxon>
        <taxon>Labridae</taxon>
        <taxon>Labrus</taxon>
    </lineage>
</organism>
<dbReference type="SMART" id="SM00408">
    <property type="entry name" value="IGc2"/>
    <property type="match status" value="2"/>
</dbReference>
<evidence type="ECO:0000313" key="5">
    <source>
        <dbReference type="Proteomes" id="UP000261660"/>
    </source>
</evidence>
<evidence type="ECO:0000256" key="1">
    <source>
        <dbReference type="ARBA" id="ARBA00022737"/>
    </source>
</evidence>
<dbReference type="Proteomes" id="UP000261660">
    <property type="component" value="Unplaced"/>
</dbReference>
<keyword evidence="2" id="KW-0732">Signal</keyword>
<reference evidence="4" key="1">
    <citation type="submission" date="2025-08" db="UniProtKB">
        <authorList>
            <consortium name="Ensembl"/>
        </authorList>
    </citation>
    <scope>IDENTIFICATION</scope>
</reference>
<dbReference type="PANTHER" id="PTHR13817:SF166">
    <property type="entry name" value="NEURONAL IGCAM-RELATED"/>
    <property type="match status" value="1"/>
</dbReference>
<dbReference type="InterPro" id="IPR050964">
    <property type="entry name" value="Striated_Muscle_Regulatory"/>
</dbReference>
<dbReference type="SMART" id="SM00409">
    <property type="entry name" value="IG"/>
    <property type="match status" value="2"/>
</dbReference>
<dbReference type="SUPFAM" id="SSF48726">
    <property type="entry name" value="Immunoglobulin"/>
    <property type="match status" value="2"/>
</dbReference>
<name>A0A3Q3L999_9LABR</name>
<dbReference type="GeneTree" id="ENSGT00940000168428"/>
<keyword evidence="1" id="KW-0677">Repeat</keyword>
<dbReference type="InParanoid" id="A0A3Q3L999"/>
<dbReference type="FunFam" id="2.60.40.10:FF:000707">
    <property type="entry name" value="Obscurin, cytoskeletal calmodulin and titin-interacting RhoGEF"/>
    <property type="match status" value="1"/>
</dbReference>
<feature type="domain" description="Ig-like" evidence="3">
    <location>
        <begin position="106"/>
        <end position="190"/>
    </location>
</feature>
<protein>
    <recommendedName>
        <fullName evidence="3">Ig-like domain-containing protein</fullName>
    </recommendedName>
</protein>
<dbReference type="Gene3D" id="2.60.40.10">
    <property type="entry name" value="Immunoglobulins"/>
    <property type="match status" value="2"/>
</dbReference>
<reference evidence="4" key="2">
    <citation type="submission" date="2025-09" db="UniProtKB">
        <authorList>
            <consortium name="Ensembl"/>
        </authorList>
    </citation>
    <scope>IDENTIFICATION</scope>
</reference>
<feature type="domain" description="Ig-like" evidence="3">
    <location>
        <begin position="28"/>
        <end position="101"/>
    </location>
</feature>
<dbReference type="InterPro" id="IPR007110">
    <property type="entry name" value="Ig-like_dom"/>
</dbReference>
<evidence type="ECO:0000313" key="4">
    <source>
        <dbReference type="Ensembl" id="ENSLBEP00000005615.1"/>
    </source>
</evidence>
<evidence type="ECO:0000259" key="3">
    <source>
        <dbReference type="PROSITE" id="PS50835"/>
    </source>
</evidence>
<dbReference type="InterPro" id="IPR036179">
    <property type="entry name" value="Ig-like_dom_sf"/>
</dbReference>
<dbReference type="Pfam" id="PF07679">
    <property type="entry name" value="I-set"/>
    <property type="match status" value="1"/>
</dbReference>
<dbReference type="InterPro" id="IPR013783">
    <property type="entry name" value="Ig-like_fold"/>
</dbReference>
<dbReference type="Pfam" id="PF13895">
    <property type="entry name" value="Ig_2"/>
    <property type="match status" value="1"/>
</dbReference>
<dbReference type="InterPro" id="IPR013098">
    <property type="entry name" value="Ig_I-set"/>
</dbReference>
<dbReference type="InterPro" id="IPR003598">
    <property type="entry name" value="Ig_sub2"/>
</dbReference>
<dbReference type="STRING" id="56723.ENSLBEP00000005615"/>
<evidence type="ECO:0000256" key="2">
    <source>
        <dbReference type="SAM" id="SignalP"/>
    </source>
</evidence>
<dbReference type="InterPro" id="IPR003599">
    <property type="entry name" value="Ig_sub"/>
</dbReference>
<dbReference type="PROSITE" id="PS50835">
    <property type="entry name" value="IG_LIKE"/>
    <property type="match status" value="2"/>
</dbReference>